<evidence type="ECO:0000313" key="10">
    <source>
        <dbReference type="EMBL" id="KAK7754660.1"/>
    </source>
</evidence>
<keyword evidence="5" id="KW-0653">Protein transport</keyword>
<feature type="compositionally biased region" description="Low complexity" evidence="8">
    <location>
        <begin position="343"/>
        <end position="360"/>
    </location>
</feature>
<comment type="similarity">
    <text evidence="2">Belongs to the ATG29 family.</text>
</comment>
<dbReference type="FunFam" id="1.10.10.2570:FF:000001">
    <property type="entry name" value="Autophagy-related protein 29"/>
    <property type="match status" value="1"/>
</dbReference>
<reference evidence="10 11" key="1">
    <citation type="submission" date="2024-02" db="EMBL/GenBank/DDBJ databases">
        <title>De novo assembly and annotation of 12 fungi associated with fruit tree decline syndrome in Ontario, Canada.</title>
        <authorList>
            <person name="Sulman M."/>
            <person name="Ellouze W."/>
            <person name="Ilyukhin E."/>
        </authorList>
    </citation>
    <scope>NUCLEOTIDE SEQUENCE [LARGE SCALE GENOMIC DNA]</scope>
    <source>
        <strain evidence="10 11">M11/M66-122</strain>
    </source>
</reference>
<name>A0AAN9UYK8_9PEZI</name>
<comment type="function">
    <text evidence="7">Plays a role in autophagy. Functions at the preautophagosomal structure (PAS) in order to form normal autophagosomes under starvation conditions. Also plays a role in mitophagy and regulation of filamentous growth.</text>
</comment>
<feature type="compositionally biased region" description="Gly residues" evidence="8">
    <location>
        <begin position="181"/>
        <end position="192"/>
    </location>
</feature>
<dbReference type="InterPro" id="IPR039113">
    <property type="entry name" value="ATG29"/>
</dbReference>
<evidence type="ECO:0000256" key="3">
    <source>
        <dbReference type="ARBA" id="ARBA00013784"/>
    </source>
</evidence>
<evidence type="ECO:0000256" key="4">
    <source>
        <dbReference type="ARBA" id="ARBA00022448"/>
    </source>
</evidence>
<evidence type="ECO:0000256" key="8">
    <source>
        <dbReference type="SAM" id="MobiDB-lite"/>
    </source>
</evidence>
<dbReference type="EMBL" id="JAKJXP020000019">
    <property type="protein sequence ID" value="KAK7754660.1"/>
    <property type="molecule type" value="Genomic_DNA"/>
</dbReference>
<gene>
    <name evidence="10" type="ORF">SLS62_003444</name>
</gene>
<feature type="compositionally biased region" description="Low complexity" evidence="8">
    <location>
        <begin position="235"/>
        <end position="250"/>
    </location>
</feature>
<dbReference type="Pfam" id="PF18388">
    <property type="entry name" value="ATG29_N"/>
    <property type="match status" value="1"/>
</dbReference>
<dbReference type="Gene3D" id="1.10.10.2570">
    <property type="match status" value="1"/>
</dbReference>
<dbReference type="InterPro" id="IPR040666">
    <property type="entry name" value="Atg29_N"/>
</dbReference>
<feature type="compositionally biased region" description="Low complexity" evidence="8">
    <location>
        <begin position="302"/>
        <end position="314"/>
    </location>
</feature>
<keyword evidence="11" id="KW-1185">Reference proteome</keyword>
<proteinExistence type="inferred from homology"/>
<keyword evidence="6" id="KW-0072">Autophagy</keyword>
<dbReference type="GO" id="GO:0000407">
    <property type="term" value="C:phagophore assembly site"/>
    <property type="evidence" value="ECO:0007669"/>
    <property type="project" value="UniProtKB-SubCell"/>
</dbReference>
<feature type="domain" description="Atg29 N-terminal" evidence="9">
    <location>
        <begin position="14"/>
        <end position="66"/>
    </location>
</feature>
<evidence type="ECO:0000256" key="6">
    <source>
        <dbReference type="ARBA" id="ARBA00023006"/>
    </source>
</evidence>
<evidence type="ECO:0000256" key="1">
    <source>
        <dbReference type="ARBA" id="ARBA00004329"/>
    </source>
</evidence>
<comment type="caution">
    <text evidence="10">The sequence shown here is derived from an EMBL/GenBank/DDBJ whole genome shotgun (WGS) entry which is preliminary data.</text>
</comment>
<feature type="region of interest" description="Disordered" evidence="8">
    <location>
        <begin position="221"/>
        <end position="404"/>
    </location>
</feature>
<feature type="compositionally biased region" description="Low complexity" evidence="8">
    <location>
        <begin position="158"/>
        <end position="178"/>
    </location>
</feature>
<dbReference type="InterPro" id="IPR039362">
    <property type="entry name" value="ATG29_sf"/>
</dbReference>
<evidence type="ECO:0000256" key="7">
    <source>
        <dbReference type="ARBA" id="ARBA00060351"/>
    </source>
</evidence>
<comment type="subcellular location">
    <subcellularLocation>
        <location evidence="1">Preautophagosomal structure</location>
    </subcellularLocation>
</comment>
<dbReference type="PANTHER" id="PTHR40012:SF1">
    <property type="entry name" value="AUTOPHAGY-RELATED PROTEIN 29"/>
    <property type="match status" value="1"/>
</dbReference>
<accession>A0AAN9UYK8</accession>
<feature type="compositionally biased region" description="Pro residues" evidence="8">
    <location>
        <begin position="291"/>
        <end position="301"/>
    </location>
</feature>
<feature type="compositionally biased region" description="Acidic residues" evidence="8">
    <location>
        <begin position="271"/>
        <end position="285"/>
    </location>
</feature>
<protein>
    <recommendedName>
        <fullName evidence="3">Autophagy-related protein 29</fullName>
    </recommendedName>
</protein>
<organism evidence="10 11">
    <name type="scientific">Diatrype stigma</name>
    <dbReference type="NCBI Taxonomy" id="117547"/>
    <lineage>
        <taxon>Eukaryota</taxon>
        <taxon>Fungi</taxon>
        <taxon>Dikarya</taxon>
        <taxon>Ascomycota</taxon>
        <taxon>Pezizomycotina</taxon>
        <taxon>Sordariomycetes</taxon>
        <taxon>Xylariomycetidae</taxon>
        <taxon>Xylariales</taxon>
        <taxon>Diatrypaceae</taxon>
        <taxon>Diatrype</taxon>
    </lineage>
</organism>
<dbReference type="AlphaFoldDB" id="A0AAN9UYK8"/>
<dbReference type="PANTHER" id="PTHR40012">
    <property type="entry name" value="AUTOPHAGY-RELATED PROTEIN 29"/>
    <property type="match status" value="1"/>
</dbReference>
<evidence type="ECO:0000256" key="5">
    <source>
        <dbReference type="ARBA" id="ARBA00022927"/>
    </source>
</evidence>
<dbReference type="GO" id="GO:0015031">
    <property type="term" value="P:protein transport"/>
    <property type="evidence" value="ECO:0007669"/>
    <property type="project" value="UniProtKB-KW"/>
</dbReference>
<evidence type="ECO:0000256" key="2">
    <source>
        <dbReference type="ARBA" id="ARBA00010082"/>
    </source>
</evidence>
<dbReference type="Proteomes" id="UP001320420">
    <property type="component" value="Unassembled WGS sequence"/>
</dbReference>
<keyword evidence="4" id="KW-0813">Transport</keyword>
<evidence type="ECO:0000259" key="9">
    <source>
        <dbReference type="Pfam" id="PF18388"/>
    </source>
</evidence>
<evidence type="ECO:0000313" key="11">
    <source>
        <dbReference type="Proteomes" id="UP001320420"/>
    </source>
</evidence>
<feature type="region of interest" description="Disordered" evidence="8">
    <location>
        <begin position="121"/>
        <end position="192"/>
    </location>
</feature>
<sequence length="484" mass="51083">MASHYPKPSSEPVYTVFIRLPFPRGDFVDPPPVHWDPSKDEALWNVVSKVSKTEIDWNEVASRFQVTVDFLLQQVAFLTERHASQLRAQMRKAAAAVRDSPMPSPQPGAESPFLAEMLRRTGSAGSGQPRAPSALTIRKDSPLPRNDNGSVPGTPAASNSPRPATTRTSSSNTAVVTTRNLGGGAGGVGGGKAAAAATANRSSAETQRNRLSSLPIATAVDEVDADPPSPEPAEEASSAASSSSSSSSPAQSRIIRRPPRFQSNDASSSFADDDDDDDDDDEDAEPAFLPYNPPPPPPPPQSSDGSSSGQHDLSATLRGNPRDFARRLPKGSSAGRGENFHHSQTSDSSASSAAVFVQGSSDRDRDRNRPGVPMSPRRTMELAGRSPGAAKGKAYSRDSDGTPSMGSSFSDLDGILSLLLLSLTWLLNWSVILTHALRTDASVTQSALEEALASNMGDAGTIGSLRGTISNAFRSRYLPKSNNP</sequence>
<dbReference type="GO" id="GO:0000045">
    <property type="term" value="P:autophagosome assembly"/>
    <property type="evidence" value="ECO:0007669"/>
    <property type="project" value="InterPro"/>
</dbReference>